<proteinExistence type="predicted"/>
<keyword evidence="3 5" id="KW-1133">Transmembrane helix</keyword>
<evidence type="ECO:0000256" key="3">
    <source>
        <dbReference type="ARBA" id="ARBA00022989"/>
    </source>
</evidence>
<evidence type="ECO:0000256" key="2">
    <source>
        <dbReference type="ARBA" id="ARBA00022692"/>
    </source>
</evidence>
<keyword evidence="2 5" id="KW-0812">Transmembrane</keyword>
<organism evidence="7 8">
    <name type="scientific">Marinobacter zhejiangensis</name>
    <dbReference type="NCBI Taxonomy" id="488535"/>
    <lineage>
        <taxon>Bacteria</taxon>
        <taxon>Pseudomonadati</taxon>
        <taxon>Pseudomonadota</taxon>
        <taxon>Gammaproteobacteria</taxon>
        <taxon>Pseudomonadales</taxon>
        <taxon>Marinobacteraceae</taxon>
        <taxon>Marinobacter</taxon>
    </lineage>
</organism>
<comment type="subcellular location">
    <subcellularLocation>
        <location evidence="1">Membrane</location>
        <topology evidence="1">Single-pass membrane protein</topology>
    </subcellularLocation>
</comment>
<evidence type="ECO:0000259" key="6">
    <source>
        <dbReference type="Pfam" id="PF04357"/>
    </source>
</evidence>
<name>A0A1I4NMX3_9GAMM</name>
<dbReference type="GO" id="GO:0097347">
    <property type="term" value="C:TAM protein secretion complex"/>
    <property type="evidence" value="ECO:0007669"/>
    <property type="project" value="TreeGrafter"/>
</dbReference>
<dbReference type="InterPro" id="IPR007452">
    <property type="entry name" value="TamB_C"/>
</dbReference>
<dbReference type="PANTHER" id="PTHR36985:SF1">
    <property type="entry name" value="TRANSLOCATION AND ASSEMBLY MODULE SUBUNIT TAMB"/>
    <property type="match status" value="1"/>
</dbReference>
<feature type="transmembrane region" description="Helical" evidence="5">
    <location>
        <begin position="7"/>
        <end position="33"/>
    </location>
</feature>
<evidence type="ECO:0000256" key="4">
    <source>
        <dbReference type="ARBA" id="ARBA00023136"/>
    </source>
</evidence>
<dbReference type="STRING" id="488535.SAMN04487963_1502"/>
<evidence type="ECO:0000256" key="1">
    <source>
        <dbReference type="ARBA" id="ARBA00004167"/>
    </source>
</evidence>
<dbReference type="EMBL" id="FOUE01000002">
    <property type="protein sequence ID" value="SFM16700.1"/>
    <property type="molecule type" value="Genomic_DNA"/>
</dbReference>
<dbReference type="PANTHER" id="PTHR36985">
    <property type="entry name" value="TRANSLOCATION AND ASSEMBLY MODULE SUBUNIT TAMB"/>
    <property type="match status" value="1"/>
</dbReference>
<keyword evidence="4 5" id="KW-0472">Membrane</keyword>
<evidence type="ECO:0000313" key="8">
    <source>
        <dbReference type="Proteomes" id="UP000198519"/>
    </source>
</evidence>
<feature type="domain" description="Translocation and assembly module TamB C-terminal" evidence="6">
    <location>
        <begin position="912"/>
        <end position="1232"/>
    </location>
</feature>
<dbReference type="Pfam" id="PF04357">
    <property type="entry name" value="TamB"/>
    <property type="match status" value="1"/>
</dbReference>
<keyword evidence="8" id="KW-1185">Reference proteome</keyword>
<dbReference type="OrthoDB" id="5555605at2"/>
<evidence type="ECO:0000313" key="7">
    <source>
        <dbReference type="EMBL" id="SFM16700.1"/>
    </source>
</evidence>
<accession>A0A1I4NMX3</accession>
<protein>
    <submittedName>
        <fullName evidence="7">Translocation and assembly module TamB</fullName>
    </submittedName>
</protein>
<dbReference type="RefSeq" id="WP_092021297.1">
    <property type="nucleotide sequence ID" value="NZ_FOUE01000002.1"/>
</dbReference>
<reference evidence="8" key="1">
    <citation type="submission" date="2016-10" db="EMBL/GenBank/DDBJ databases">
        <authorList>
            <person name="Varghese N."/>
            <person name="Submissions S."/>
        </authorList>
    </citation>
    <scope>NUCLEOTIDE SEQUENCE [LARGE SCALE GENOMIC DNA]</scope>
    <source>
        <strain evidence="8">CGMCC 1.7061</strain>
    </source>
</reference>
<dbReference type="GO" id="GO:0005886">
    <property type="term" value="C:plasma membrane"/>
    <property type="evidence" value="ECO:0007669"/>
    <property type="project" value="InterPro"/>
</dbReference>
<dbReference type="GO" id="GO:0009306">
    <property type="term" value="P:protein secretion"/>
    <property type="evidence" value="ECO:0007669"/>
    <property type="project" value="InterPro"/>
</dbReference>
<gene>
    <name evidence="7" type="ORF">SAMN04487963_1502</name>
</gene>
<dbReference type="Proteomes" id="UP000198519">
    <property type="component" value="Unassembled WGS sequence"/>
</dbReference>
<evidence type="ECO:0000256" key="5">
    <source>
        <dbReference type="SAM" id="Phobius"/>
    </source>
</evidence>
<sequence length="1232" mass="132470">MRRHIHWLRFIAVVLVGMLLWMVLVLAGLLIALGSDSGTRWVLSQIPGLEVQNGQGSLFGRWQADHVRWRGYGVAVDTVTPRVAWSPSCLFTLTVCLDELSAAQTDVVIQPSSEEPSEGDFSLPSVLLPVDLDIRQVAFGPLTVNQTLIWDDARLSAKGIGSAWQIHDLQYHRDTVEIGVRGWLETRGDWPLALDVDSRLPPPRGDDWSLALALSGNARNIRVKGGSDGYLDAELEGRVEPFEQALPATLSLRARDFLALDTLPSTLMLSDWQLTVDGSLAEGFQSQTRATLAGTEGGIALSAGGLVTETGVQNLTFTLGSPEAGESAGRVTVAGDLGWQDGISANADILLAGFPWYQLVPGMAEPPVALEQLQGHARYDNGQYQADLQAQVDGPMGEAELEGRLRGDMQSLTLDELRVTTGAGEAKGRGTLQYAGPLTWDVELGLTQFNPGYWVPILQAGLDGTVTSQGSLDDDTLKVAANWAISGQWQSQDAASQGALTGVNDDWRLADFALTVGENRLSGQGRWQQQIDGQVTLDFPSPELLVPGLQGHLQGQLTAAGTLQQPQGQLALSATDVDWQGTAQAGRIQLEATLAEHLSLDARLQASGLKAGDQDLGRIDAGLTGTPERHTLVFESIVEVLATRLQFDGRWGEGWSGQLSRGEIELPQQDQLWRLDTPATLTYQQTPSLELGPHCWRWQESSVCAGQQSLMPRLALNYQLQAFPTAALAPVLPKHLRWQSELDGRFALDMTELGPDGQLELSATPGSFDLQLEDEWHAFAYDLLSVSLKLKPESATFDLALSGPELGKLTAAMTLDPSTPAYPMTGNFHLASLNLAPLAAILDLEVLEGTIGGAGTLSGPLLQPDVHGTLNLENGKILDSRLPMPMESIGVDVQLNGKVATIAGNWQSHERSSGQVRGTTAWHPALVLDLALTGQRLPFSYEPFASVELEPDLKLQYRDGGLAITGTLAVPRGQITVKELPEQAVTVSSDEVIVGKPVEEPILRSLTMDVRVDVGSDEVTFEGFGITGDLEGGLRVGNNMDARGVLQLTDGNFEAFGTELVLRRARLVFVGSLAEPYLDVEAVRFVDDVTAGLRLTGPVSGPSTEVFSEPAMSQQNALSYVILGRPLQTEGDQGQVGQAAISLGLARASKVTEKIGEELGIDQLVLETEGSGDDASVVASGYITEDLSVRYGVGIFEPVSTVALRYDLGRYFYLEAASGLAASLDLFYTRDF</sequence>
<dbReference type="AlphaFoldDB" id="A0A1I4NMX3"/>